<dbReference type="InterPro" id="IPR039261">
    <property type="entry name" value="FNR_nucleotide-bd"/>
</dbReference>
<accession>A0ABS6AS51</accession>
<gene>
    <name evidence="2" type="ORF">KO481_04880</name>
</gene>
<evidence type="ECO:0000313" key="2">
    <source>
        <dbReference type="EMBL" id="MBU3060860.1"/>
    </source>
</evidence>
<evidence type="ECO:0000256" key="1">
    <source>
        <dbReference type="SAM" id="MobiDB-lite"/>
    </source>
</evidence>
<feature type="compositionally biased region" description="Basic and acidic residues" evidence="1">
    <location>
        <begin position="109"/>
        <end position="118"/>
    </location>
</feature>
<dbReference type="Gene3D" id="3.40.50.80">
    <property type="entry name" value="Nucleotide-binding domain of ferredoxin-NADP reductase (FNR) module"/>
    <property type="match status" value="1"/>
</dbReference>
<keyword evidence="3" id="KW-1185">Reference proteome</keyword>
<feature type="region of interest" description="Disordered" evidence="1">
    <location>
        <begin position="83"/>
        <end position="153"/>
    </location>
</feature>
<feature type="compositionally biased region" description="Basic and acidic residues" evidence="1">
    <location>
        <begin position="135"/>
        <end position="153"/>
    </location>
</feature>
<protein>
    <submittedName>
        <fullName evidence="2">SIP domain-containing protein</fullName>
    </submittedName>
</protein>
<reference evidence="2 3" key="1">
    <citation type="submission" date="2021-06" db="EMBL/GenBank/DDBJ databases">
        <title>Actinomycetes sequencing.</title>
        <authorList>
            <person name="Shan Q."/>
        </authorList>
    </citation>
    <scope>NUCLEOTIDE SEQUENCE [LARGE SCALE GENOMIC DNA]</scope>
    <source>
        <strain evidence="2 3">NEAU-G5</strain>
    </source>
</reference>
<name>A0ABS6AS51_9NOCA</name>
<sequence length="153" mass="16789">MHQAPQHSSRLLLVADERALGAVAGVLRSTPSDLRGAAFLEVAHPAPRRSRGNPTACGCTGSRARTIRSGAWLRMRCARPNFPPRGPCLRRRRAETRRGPAPSGHRARNRDGRCDFHRLPASRQGAGLNSLGTEFVRRPNHDPAAERRTSYSA</sequence>
<organism evidence="2 3">
    <name type="scientific">Nocardia albiluteola</name>
    <dbReference type="NCBI Taxonomy" id="2842303"/>
    <lineage>
        <taxon>Bacteria</taxon>
        <taxon>Bacillati</taxon>
        <taxon>Actinomycetota</taxon>
        <taxon>Actinomycetes</taxon>
        <taxon>Mycobacteriales</taxon>
        <taxon>Nocardiaceae</taxon>
        <taxon>Nocardia</taxon>
    </lineage>
</organism>
<dbReference type="Proteomes" id="UP000733379">
    <property type="component" value="Unassembled WGS sequence"/>
</dbReference>
<evidence type="ECO:0000313" key="3">
    <source>
        <dbReference type="Proteomes" id="UP000733379"/>
    </source>
</evidence>
<proteinExistence type="predicted"/>
<comment type="caution">
    <text evidence="2">The sequence shown here is derived from an EMBL/GenBank/DDBJ whole genome shotgun (WGS) entry which is preliminary data.</text>
</comment>
<dbReference type="EMBL" id="JAHKNI010000001">
    <property type="protein sequence ID" value="MBU3060860.1"/>
    <property type="molecule type" value="Genomic_DNA"/>
</dbReference>